<keyword evidence="5" id="KW-1185">Reference proteome</keyword>
<dbReference type="Proteomes" id="UP000030403">
    <property type="component" value="Unassembled WGS sequence"/>
</dbReference>
<comment type="similarity">
    <text evidence="1 3">Belongs to the MecA family.</text>
</comment>
<dbReference type="HAMAP" id="MF_01124">
    <property type="entry name" value="MecA"/>
    <property type="match status" value="1"/>
</dbReference>
<dbReference type="EMBL" id="AVPF01000051">
    <property type="protein sequence ID" value="KGX84662.1"/>
    <property type="molecule type" value="Genomic_DNA"/>
</dbReference>
<dbReference type="STRING" id="1385511.GCA_000425225_03183"/>
<dbReference type="Gene3D" id="3.30.70.1950">
    <property type="match status" value="1"/>
</dbReference>
<dbReference type="eggNOG" id="COG4862">
    <property type="taxonomic scope" value="Bacteria"/>
</dbReference>
<accession>A0A0A5HM05</accession>
<gene>
    <name evidence="3" type="primary">mecA</name>
    <name evidence="4" type="ORF">N783_16385</name>
</gene>
<comment type="function">
    <text evidence="3">Enables the recognition and targeting of unfolded and aggregated proteins to the ClpC protease or to other proteins involved in proteolysis. Acts negatively in the development of competence by binding ComK and recruiting it to the ClpCP protease. When overexpressed, inhibits sporulation. Also involved in Spx degradation by ClpC.</text>
</comment>
<dbReference type="GO" id="GO:0030420">
    <property type="term" value="P:establishment of competence for transformation"/>
    <property type="evidence" value="ECO:0007669"/>
    <property type="project" value="UniProtKB-KW"/>
</dbReference>
<dbReference type="GO" id="GO:0045808">
    <property type="term" value="P:negative regulation of establishment of competence for transformation"/>
    <property type="evidence" value="ECO:0007669"/>
    <property type="project" value="UniProtKB-UniRule"/>
</dbReference>
<dbReference type="NCBIfam" id="NF002781">
    <property type="entry name" value="PRK02899.1"/>
    <property type="match status" value="1"/>
</dbReference>
<evidence type="ECO:0000313" key="4">
    <source>
        <dbReference type="EMBL" id="KGX84662.1"/>
    </source>
</evidence>
<dbReference type="GO" id="GO:0030435">
    <property type="term" value="P:sporulation resulting in formation of a cellular spore"/>
    <property type="evidence" value="ECO:0007669"/>
    <property type="project" value="UniProtKB-KW"/>
</dbReference>
<comment type="domain">
    <text evidence="3">The N-terminal domain has binding sites for ComK and probably for unfolded/aggregated proteins; the C-terminal domain interacts with ClpC.</text>
</comment>
<dbReference type="InterPro" id="IPR038471">
    <property type="entry name" value="MecA_C_sf"/>
</dbReference>
<keyword evidence="3" id="KW-0178">Competence</keyword>
<dbReference type="OrthoDB" id="2360201at2"/>
<dbReference type="InterPro" id="IPR008681">
    <property type="entry name" value="Neg-reg_MecA"/>
</dbReference>
<dbReference type="AlphaFoldDB" id="A0A0A5HM05"/>
<evidence type="ECO:0000256" key="2">
    <source>
        <dbReference type="ARBA" id="ARBA00011738"/>
    </source>
</evidence>
<name>A0A0A5HM05_9BACI</name>
<proteinExistence type="inferred from homology"/>
<organism evidence="4 5">
    <name type="scientific">Pontibacillus marinus BH030004 = DSM 16465</name>
    <dbReference type="NCBI Taxonomy" id="1385511"/>
    <lineage>
        <taxon>Bacteria</taxon>
        <taxon>Bacillati</taxon>
        <taxon>Bacillota</taxon>
        <taxon>Bacilli</taxon>
        <taxon>Bacillales</taxon>
        <taxon>Bacillaceae</taxon>
        <taxon>Pontibacillus</taxon>
    </lineage>
</organism>
<dbReference type="Pfam" id="PF05389">
    <property type="entry name" value="MecA"/>
    <property type="match status" value="1"/>
</dbReference>
<reference evidence="4 5" key="1">
    <citation type="submission" date="2013-08" db="EMBL/GenBank/DDBJ databases">
        <authorList>
            <person name="Huang J."/>
            <person name="Wang G."/>
        </authorList>
    </citation>
    <scope>NUCLEOTIDE SEQUENCE [LARGE SCALE GENOMIC DNA]</scope>
    <source>
        <strain evidence="4 5">BH030004</strain>
    </source>
</reference>
<dbReference type="PANTHER" id="PTHR39161:SF2">
    <property type="entry name" value="ADAPTER PROTEIN MECA 2"/>
    <property type="match status" value="1"/>
</dbReference>
<dbReference type="GO" id="GO:0042174">
    <property type="term" value="P:negative regulation of sporulation resulting in formation of a cellular spore"/>
    <property type="evidence" value="ECO:0007669"/>
    <property type="project" value="UniProtKB-UniRule"/>
</dbReference>
<evidence type="ECO:0000256" key="1">
    <source>
        <dbReference type="ARBA" id="ARBA00005397"/>
    </source>
</evidence>
<keyword evidence="3" id="KW-0749">Sporulation</keyword>
<dbReference type="GO" id="GO:0030674">
    <property type="term" value="F:protein-macromolecule adaptor activity"/>
    <property type="evidence" value="ECO:0007669"/>
    <property type="project" value="UniProtKB-UniRule"/>
</dbReference>
<dbReference type="RefSeq" id="WP_027446802.1">
    <property type="nucleotide sequence ID" value="NZ_AULJ01000041.1"/>
</dbReference>
<comment type="caution">
    <text evidence="4">The sequence shown here is derived from an EMBL/GenBank/DDBJ whole genome shotgun (WGS) entry which is preliminary data.</text>
</comment>
<comment type="subunit">
    <text evidence="2 3">Homodimer.</text>
</comment>
<evidence type="ECO:0000313" key="5">
    <source>
        <dbReference type="Proteomes" id="UP000030403"/>
    </source>
</evidence>
<protein>
    <recommendedName>
        <fullName evidence="3">Adapter protein MecA</fullName>
    </recommendedName>
</protein>
<dbReference type="PIRSF" id="PIRSF029008">
    <property type="entry name" value="MecA"/>
    <property type="match status" value="1"/>
</dbReference>
<evidence type="ECO:0000256" key="3">
    <source>
        <dbReference type="HAMAP-Rule" id="MF_01124"/>
    </source>
</evidence>
<dbReference type="PANTHER" id="PTHR39161">
    <property type="entry name" value="ADAPTER PROTEIN MECA"/>
    <property type="match status" value="1"/>
</dbReference>
<sequence>MRLEKLSHNKFKIFLTFDDLVERGITRDDLWYDLPRVHQLFHDMMYEATDELGIELFGMLSVQVHLLQAQGMLIVVTQNDQLDDDFDDDYIEMKVTLDESKEMIFAFGTFEDIIQVSQHLHHLGLDGGEVHHFDDYYYMRLDEEDLKEQNREHIIAIMSEFASPSTITKHRLLEYGKPIFKELAIQQIIKYFY</sequence>